<feature type="compositionally biased region" description="Low complexity" evidence="1">
    <location>
        <begin position="116"/>
        <end position="135"/>
    </location>
</feature>
<name>A0ABR2AHD3_9ROSI</name>
<feature type="region of interest" description="Disordered" evidence="1">
    <location>
        <begin position="116"/>
        <end position="142"/>
    </location>
</feature>
<gene>
    <name evidence="2" type="ORF">V6N11_031193</name>
</gene>
<keyword evidence="3" id="KW-1185">Reference proteome</keyword>
<sequence length="142" mass="14595">MLDGRGLEINLAVLAPTLGGNYSLHGKEIAAHFGKADNLAPISAPATTADKVGISHAACDSLNGAQIQSHVGNLNPTSAINGSEAFDTVMCPGGEDDPIEQPEVLKRQRTVILSSNDSVSMDSSGVSISTSAGSIRRASRPQ</sequence>
<reference evidence="2 3" key="1">
    <citation type="journal article" date="2024" name="G3 (Bethesda)">
        <title>Genome assembly of Hibiscus sabdariffa L. provides insights into metabolisms of medicinal natural products.</title>
        <authorList>
            <person name="Kim T."/>
        </authorList>
    </citation>
    <scope>NUCLEOTIDE SEQUENCE [LARGE SCALE GENOMIC DNA]</scope>
    <source>
        <strain evidence="2">TK-2024</strain>
        <tissue evidence="2">Old leaves</tissue>
    </source>
</reference>
<evidence type="ECO:0000313" key="3">
    <source>
        <dbReference type="Proteomes" id="UP001396334"/>
    </source>
</evidence>
<accession>A0ABR2AHD3</accession>
<evidence type="ECO:0000313" key="2">
    <source>
        <dbReference type="EMBL" id="KAK8492204.1"/>
    </source>
</evidence>
<protein>
    <submittedName>
        <fullName evidence="2">Uncharacterized protein</fullName>
    </submittedName>
</protein>
<proteinExistence type="predicted"/>
<evidence type="ECO:0000256" key="1">
    <source>
        <dbReference type="SAM" id="MobiDB-lite"/>
    </source>
</evidence>
<dbReference type="Proteomes" id="UP001396334">
    <property type="component" value="Unassembled WGS sequence"/>
</dbReference>
<comment type="caution">
    <text evidence="2">The sequence shown here is derived from an EMBL/GenBank/DDBJ whole genome shotgun (WGS) entry which is preliminary data.</text>
</comment>
<organism evidence="2 3">
    <name type="scientific">Hibiscus sabdariffa</name>
    <name type="common">roselle</name>
    <dbReference type="NCBI Taxonomy" id="183260"/>
    <lineage>
        <taxon>Eukaryota</taxon>
        <taxon>Viridiplantae</taxon>
        <taxon>Streptophyta</taxon>
        <taxon>Embryophyta</taxon>
        <taxon>Tracheophyta</taxon>
        <taxon>Spermatophyta</taxon>
        <taxon>Magnoliopsida</taxon>
        <taxon>eudicotyledons</taxon>
        <taxon>Gunneridae</taxon>
        <taxon>Pentapetalae</taxon>
        <taxon>rosids</taxon>
        <taxon>malvids</taxon>
        <taxon>Malvales</taxon>
        <taxon>Malvaceae</taxon>
        <taxon>Malvoideae</taxon>
        <taxon>Hibiscus</taxon>
    </lineage>
</organism>
<dbReference type="EMBL" id="JBBPBN010000254">
    <property type="protein sequence ID" value="KAK8492204.1"/>
    <property type="molecule type" value="Genomic_DNA"/>
</dbReference>